<accession>B4VM35</accession>
<gene>
    <name evidence="1" type="ORF">MC7420_1821</name>
</gene>
<dbReference type="HOGENOM" id="CLU_3287962_0_0_3"/>
<evidence type="ECO:0000313" key="1">
    <source>
        <dbReference type="EMBL" id="EDX76818.1"/>
    </source>
</evidence>
<dbReference type="STRING" id="118168.MC7420_1821"/>
<sequence length="40" mass="4393">MGLVLLLSSIAAEIQVMPTSPECDVRYKLASILDYHCLQA</sequence>
<dbReference type="AlphaFoldDB" id="B4VM35"/>
<protein>
    <submittedName>
        <fullName evidence="1">Uncharacterized protein</fullName>
    </submittedName>
</protein>
<organism evidence="1 2">
    <name type="scientific">Coleofasciculus chthonoplastes PCC 7420</name>
    <dbReference type="NCBI Taxonomy" id="118168"/>
    <lineage>
        <taxon>Bacteria</taxon>
        <taxon>Bacillati</taxon>
        <taxon>Cyanobacteriota</taxon>
        <taxon>Cyanophyceae</taxon>
        <taxon>Coleofasciculales</taxon>
        <taxon>Coleofasciculaceae</taxon>
        <taxon>Coleofasciculus</taxon>
    </lineage>
</organism>
<keyword evidence="2" id="KW-1185">Reference proteome</keyword>
<name>B4VM35_9CYAN</name>
<dbReference type="Proteomes" id="UP000003835">
    <property type="component" value="Unassembled WGS sequence"/>
</dbReference>
<dbReference type="EMBL" id="DS989845">
    <property type="protein sequence ID" value="EDX76818.1"/>
    <property type="molecule type" value="Genomic_DNA"/>
</dbReference>
<evidence type="ECO:0000313" key="2">
    <source>
        <dbReference type="Proteomes" id="UP000003835"/>
    </source>
</evidence>
<reference evidence="1 2" key="1">
    <citation type="submission" date="2008-07" db="EMBL/GenBank/DDBJ databases">
        <authorList>
            <person name="Tandeau de Marsac N."/>
            <person name="Ferriera S."/>
            <person name="Johnson J."/>
            <person name="Kravitz S."/>
            <person name="Beeson K."/>
            <person name="Sutton G."/>
            <person name="Rogers Y.-H."/>
            <person name="Friedman R."/>
            <person name="Frazier M."/>
            <person name="Venter J.C."/>
        </authorList>
    </citation>
    <scope>NUCLEOTIDE SEQUENCE [LARGE SCALE GENOMIC DNA]</scope>
    <source>
        <strain evidence="1 2">PCC 7420</strain>
    </source>
</reference>
<proteinExistence type="predicted"/>